<gene>
    <name evidence="1" type="ORF">R3P38DRAFT_464696</name>
</gene>
<name>A0AAV9ZFB8_9AGAR</name>
<dbReference type="Proteomes" id="UP001362999">
    <property type="component" value="Unassembled WGS sequence"/>
</dbReference>
<reference evidence="1 2" key="1">
    <citation type="journal article" date="2024" name="J Genomics">
        <title>Draft genome sequencing and assembly of Favolaschia claudopus CIRM-BRFM 2984 isolated from oak limbs.</title>
        <authorList>
            <person name="Navarro D."/>
            <person name="Drula E."/>
            <person name="Chaduli D."/>
            <person name="Cazenave R."/>
            <person name="Ahrendt S."/>
            <person name="Wang J."/>
            <person name="Lipzen A."/>
            <person name="Daum C."/>
            <person name="Barry K."/>
            <person name="Grigoriev I.V."/>
            <person name="Favel A."/>
            <person name="Rosso M.N."/>
            <person name="Martin F."/>
        </authorList>
    </citation>
    <scope>NUCLEOTIDE SEQUENCE [LARGE SCALE GENOMIC DNA]</scope>
    <source>
        <strain evidence="1 2">CIRM-BRFM 2984</strain>
    </source>
</reference>
<evidence type="ECO:0000313" key="1">
    <source>
        <dbReference type="EMBL" id="KAK6980945.1"/>
    </source>
</evidence>
<evidence type="ECO:0000313" key="2">
    <source>
        <dbReference type="Proteomes" id="UP001362999"/>
    </source>
</evidence>
<organism evidence="1 2">
    <name type="scientific">Favolaschia claudopus</name>
    <dbReference type="NCBI Taxonomy" id="2862362"/>
    <lineage>
        <taxon>Eukaryota</taxon>
        <taxon>Fungi</taxon>
        <taxon>Dikarya</taxon>
        <taxon>Basidiomycota</taxon>
        <taxon>Agaricomycotina</taxon>
        <taxon>Agaricomycetes</taxon>
        <taxon>Agaricomycetidae</taxon>
        <taxon>Agaricales</taxon>
        <taxon>Marasmiineae</taxon>
        <taxon>Mycenaceae</taxon>
        <taxon>Favolaschia</taxon>
    </lineage>
</organism>
<sequence>MLEPSAFFLGYFAALLYSKIVEIPLESSEVSSCECHFVRPVMTEAKLTEVGSETGVTSFRTCSGLQLNADFDSLIVSRSASLAKLSFFKVLYMTGTPMEIEVGIFRCWPMSRAAEFCNLVFHVVS</sequence>
<protein>
    <recommendedName>
        <fullName evidence="3">Secreted protein</fullName>
    </recommendedName>
</protein>
<comment type="caution">
    <text evidence="1">The sequence shown here is derived from an EMBL/GenBank/DDBJ whole genome shotgun (WGS) entry which is preliminary data.</text>
</comment>
<keyword evidence="2" id="KW-1185">Reference proteome</keyword>
<dbReference type="AlphaFoldDB" id="A0AAV9ZFB8"/>
<accession>A0AAV9ZFB8</accession>
<proteinExistence type="predicted"/>
<dbReference type="EMBL" id="JAWWNJ010000155">
    <property type="protein sequence ID" value="KAK6980945.1"/>
    <property type="molecule type" value="Genomic_DNA"/>
</dbReference>
<evidence type="ECO:0008006" key="3">
    <source>
        <dbReference type="Google" id="ProtNLM"/>
    </source>
</evidence>